<dbReference type="PANTHER" id="PTHR11012:SF48">
    <property type="entry name" value="CHK KINASE-LIKE DOMAIN-CONTAINING PROTEIN-RELATED"/>
    <property type="match status" value="1"/>
</dbReference>
<protein>
    <recommendedName>
        <fullName evidence="2">CHK kinase-like domain-containing protein</fullName>
    </recommendedName>
</protein>
<accession>A0A6H5ITK8</accession>
<reference evidence="3 4" key="1">
    <citation type="submission" date="2020-02" db="EMBL/GenBank/DDBJ databases">
        <authorList>
            <person name="Ferguson B K."/>
        </authorList>
    </citation>
    <scope>NUCLEOTIDE SEQUENCE [LARGE SCALE GENOMIC DNA]</scope>
</reference>
<evidence type="ECO:0000259" key="2">
    <source>
        <dbReference type="SMART" id="SM00587"/>
    </source>
</evidence>
<sequence>MEFNLNDEDVKDIVRNHVGQEPHEIFSHNLPAEDELIPTTSFRARLIVKYRGREIDPKRSLFCFVKYLPQVPKPLPEAAAAAAAAEPENTSPAGSSDESELTDSSSSISSDNSEARFKPKDYIVDQFEHEYAFYKLVYPLLQRVPIKIQFMARCYLAKKDVIALEDMRMRNFRPHPSKQLSYRELIAGVKAVSRFHCSGIVADEDLAKELGRTETGSCLDKIHPEALLESIFVGDPLQQMELHIDLAESLARELGLPSHRIRAGLLKGFLDIVNWNDERRTLKRTICHGDVNPKTVLFDEGRLTEKKSVLVDFHKVHYAPRTLDVMQFIYLSTDKEQRINQEIGTLDTYYREMILCLQDCGRPDPAWDYGDVVAEYEEVRLSGLLLAVINAPLVWLEGGHNPEYTDFDSFYKKTLLRKDNSVIVKIFKDKPDFAARMKDLIVELVDYLERNEITDTSYAEEKLSELRLSLDEDLDSGEVRDSSTTREDLMNLSAALRDLPEPRSAIYSNLGKSPSKRLSLDSKLGASSGNQLNLRRAGARHVRRYALLSPRASRGECRGGGGGSAARPRLRHDRAGTRLQISVAAAAATTTREFARSVVREI</sequence>
<evidence type="ECO:0000256" key="1">
    <source>
        <dbReference type="SAM" id="MobiDB-lite"/>
    </source>
</evidence>
<dbReference type="Proteomes" id="UP000479190">
    <property type="component" value="Unassembled WGS sequence"/>
</dbReference>
<dbReference type="AlphaFoldDB" id="A0A6H5ITK8"/>
<feature type="domain" description="CHK kinase-like" evidence="2">
    <location>
        <begin position="162"/>
        <end position="359"/>
    </location>
</feature>
<dbReference type="Pfam" id="PF02958">
    <property type="entry name" value="EcKL"/>
    <property type="match status" value="1"/>
</dbReference>
<evidence type="ECO:0000313" key="3">
    <source>
        <dbReference type="EMBL" id="CAB0040212.1"/>
    </source>
</evidence>
<dbReference type="InterPro" id="IPR011009">
    <property type="entry name" value="Kinase-like_dom_sf"/>
</dbReference>
<dbReference type="Gene3D" id="3.90.1200.10">
    <property type="match status" value="1"/>
</dbReference>
<evidence type="ECO:0000313" key="4">
    <source>
        <dbReference type="Proteomes" id="UP000479190"/>
    </source>
</evidence>
<dbReference type="OrthoDB" id="190089at2759"/>
<dbReference type="SUPFAM" id="SSF56112">
    <property type="entry name" value="Protein kinase-like (PK-like)"/>
    <property type="match status" value="1"/>
</dbReference>
<proteinExistence type="predicted"/>
<gene>
    <name evidence="3" type="ORF">TBRA_LOCUS11940</name>
</gene>
<dbReference type="SMART" id="SM00587">
    <property type="entry name" value="CHK"/>
    <property type="match status" value="1"/>
</dbReference>
<dbReference type="PANTHER" id="PTHR11012">
    <property type="entry name" value="PROTEIN KINASE-LIKE DOMAIN-CONTAINING"/>
    <property type="match status" value="1"/>
</dbReference>
<dbReference type="EMBL" id="CADCXV010001011">
    <property type="protein sequence ID" value="CAB0040212.1"/>
    <property type="molecule type" value="Genomic_DNA"/>
</dbReference>
<organism evidence="3 4">
    <name type="scientific">Trichogramma brassicae</name>
    <dbReference type="NCBI Taxonomy" id="86971"/>
    <lineage>
        <taxon>Eukaryota</taxon>
        <taxon>Metazoa</taxon>
        <taxon>Ecdysozoa</taxon>
        <taxon>Arthropoda</taxon>
        <taxon>Hexapoda</taxon>
        <taxon>Insecta</taxon>
        <taxon>Pterygota</taxon>
        <taxon>Neoptera</taxon>
        <taxon>Endopterygota</taxon>
        <taxon>Hymenoptera</taxon>
        <taxon>Apocrita</taxon>
        <taxon>Proctotrupomorpha</taxon>
        <taxon>Chalcidoidea</taxon>
        <taxon>Trichogrammatidae</taxon>
        <taxon>Trichogramma</taxon>
    </lineage>
</organism>
<feature type="region of interest" description="Disordered" evidence="1">
    <location>
        <begin position="79"/>
        <end position="113"/>
    </location>
</feature>
<dbReference type="InterPro" id="IPR015897">
    <property type="entry name" value="CHK_kinase-like"/>
</dbReference>
<feature type="compositionally biased region" description="Low complexity" evidence="1">
    <location>
        <begin position="102"/>
        <end position="112"/>
    </location>
</feature>
<dbReference type="InterPro" id="IPR004119">
    <property type="entry name" value="EcKL"/>
</dbReference>
<name>A0A6H5ITK8_9HYME</name>
<keyword evidence="4" id="KW-1185">Reference proteome</keyword>
<feature type="region of interest" description="Disordered" evidence="1">
    <location>
        <begin position="553"/>
        <end position="574"/>
    </location>
</feature>